<reference evidence="2 3" key="1">
    <citation type="submission" date="2020-08" db="EMBL/GenBank/DDBJ databases">
        <title>Genomic Encyclopedia of Type Strains, Phase IV (KMG-V): Genome sequencing to study the core and pangenomes of soil and plant-associated prokaryotes.</title>
        <authorList>
            <person name="Whitman W."/>
        </authorList>
    </citation>
    <scope>NUCLEOTIDE SEQUENCE [LARGE SCALE GENOMIC DNA]</scope>
    <source>
        <strain evidence="2 3">SEMIA 4084</strain>
    </source>
</reference>
<evidence type="ECO:0000313" key="3">
    <source>
        <dbReference type="Proteomes" id="UP000585507"/>
    </source>
</evidence>
<comment type="caution">
    <text evidence="2">The sequence shown here is derived from an EMBL/GenBank/DDBJ whole genome shotgun (WGS) entry which is preliminary data.</text>
</comment>
<evidence type="ECO:0000256" key="1">
    <source>
        <dbReference type="SAM" id="SignalP"/>
    </source>
</evidence>
<protein>
    <submittedName>
        <fullName evidence="2">Uncharacterized protein</fullName>
    </submittedName>
</protein>
<keyword evidence="1" id="KW-0732">Signal</keyword>
<sequence length="111" mass="11881">MRKFVALVFAAGALALPAAAPAAAGTLGTFLFGRPLEPGLLVIVMRPSYHDDQDRIPLIYRYPSAETVARAQDEIASNAALRDALVRRNIHPQNVVAVQTAANGGKIIYAR</sequence>
<dbReference type="Proteomes" id="UP000585507">
    <property type="component" value="Unassembled WGS sequence"/>
</dbReference>
<keyword evidence="3" id="KW-1185">Reference proteome</keyword>
<gene>
    <name evidence="2" type="ORF">GGD55_000860</name>
</gene>
<organism evidence="2 3">
    <name type="scientific">Rhizobium giardinii</name>
    <dbReference type="NCBI Taxonomy" id="56731"/>
    <lineage>
        <taxon>Bacteria</taxon>
        <taxon>Pseudomonadati</taxon>
        <taxon>Pseudomonadota</taxon>
        <taxon>Alphaproteobacteria</taxon>
        <taxon>Hyphomicrobiales</taxon>
        <taxon>Rhizobiaceae</taxon>
        <taxon>Rhizobium/Agrobacterium group</taxon>
        <taxon>Rhizobium</taxon>
    </lineage>
</organism>
<accession>A0A7W8U8F4</accession>
<dbReference type="EMBL" id="JACHBK010000002">
    <property type="protein sequence ID" value="MBB5534189.1"/>
    <property type="molecule type" value="Genomic_DNA"/>
</dbReference>
<name>A0A7W8U8F4_9HYPH</name>
<feature type="signal peptide" evidence="1">
    <location>
        <begin position="1"/>
        <end position="22"/>
    </location>
</feature>
<proteinExistence type="predicted"/>
<evidence type="ECO:0000313" key="2">
    <source>
        <dbReference type="EMBL" id="MBB5534189.1"/>
    </source>
</evidence>
<dbReference type="RefSeq" id="WP_018327002.1">
    <property type="nucleotide sequence ID" value="NZ_JACHBK010000002.1"/>
</dbReference>
<dbReference type="AlphaFoldDB" id="A0A7W8U8F4"/>
<feature type="chain" id="PRO_5031045589" evidence="1">
    <location>
        <begin position="23"/>
        <end position="111"/>
    </location>
</feature>